<evidence type="ECO:0000313" key="7">
    <source>
        <dbReference type="EMBL" id="HGT38804.1"/>
    </source>
</evidence>
<dbReference type="PANTHER" id="PTHR35008">
    <property type="entry name" value="BLL4482 PROTEIN-RELATED"/>
    <property type="match status" value="1"/>
</dbReference>
<evidence type="ECO:0000259" key="6">
    <source>
        <dbReference type="PROSITE" id="PS51007"/>
    </source>
</evidence>
<gene>
    <name evidence="7" type="ORF">ENS64_06010</name>
</gene>
<evidence type="ECO:0000256" key="2">
    <source>
        <dbReference type="ARBA" id="ARBA00022723"/>
    </source>
</evidence>
<comment type="caution">
    <text evidence="7">The sequence shown here is derived from an EMBL/GenBank/DDBJ whole genome shotgun (WGS) entry which is preliminary data.</text>
</comment>
<dbReference type="EMBL" id="DSVQ01000012">
    <property type="protein sequence ID" value="HGT38804.1"/>
    <property type="molecule type" value="Genomic_DNA"/>
</dbReference>
<sequence length="361" mass="40197">MCVPSPWRARIAEPPTSRRSRPEVQEFSVNRSLVWVWGLALLAGCQRGESLRFTADAKLLELPPELQKAVETELVKHTGTYQKPKLLAAADAPRVDLSRGQAVYQERCEQCHGVSGDGNGPAARYLYPRPRDYRLGLFKFTSTPYGMRPLRDDVLRTVRQGIRGTSMPGFALLPEHDLQAVVDYVLFLSRRGELEKQLLSTAEAEEEIDPVAVEEDLVPAVLTRWSEAEEAEVRPLTPQPKFTAEHVERGKQAFLTKGCSKCHGDDGRGQTAENRGNDAWGHPTRAADLTSGMLRGGTRPLDIYRRIYAGINGTPMPSFANALQSEPDTIWDLVAYVLAVADRRRRGEIPPPGLMKPYLAE</sequence>
<dbReference type="PANTHER" id="PTHR35008:SF8">
    <property type="entry name" value="ALCOHOL DEHYDROGENASE CYTOCHROME C SUBUNIT"/>
    <property type="match status" value="1"/>
</dbReference>
<dbReference type="Pfam" id="PF00034">
    <property type="entry name" value="Cytochrom_C"/>
    <property type="match status" value="1"/>
</dbReference>
<keyword evidence="2 4" id="KW-0479">Metal-binding</keyword>
<evidence type="ECO:0000256" key="1">
    <source>
        <dbReference type="ARBA" id="ARBA00022617"/>
    </source>
</evidence>
<evidence type="ECO:0000256" key="3">
    <source>
        <dbReference type="ARBA" id="ARBA00023004"/>
    </source>
</evidence>
<dbReference type="InterPro" id="IPR036909">
    <property type="entry name" value="Cyt_c-like_dom_sf"/>
</dbReference>
<evidence type="ECO:0000256" key="5">
    <source>
        <dbReference type="SAM" id="MobiDB-lite"/>
    </source>
</evidence>
<dbReference type="InterPro" id="IPR051459">
    <property type="entry name" value="Cytochrome_c-type_DH"/>
</dbReference>
<dbReference type="GO" id="GO:0020037">
    <property type="term" value="F:heme binding"/>
    <property type="evidence" value="ECO:0007669"/>
    <property type="project" value="InterPro"/>
</dbReference>
<accession>A0A7C4QN86</accession>
<name>A0A7C4QN86_9PLAN</name>
<feature type="domain" description="Cytochrome c" evidence="6">
    <location>
        <begin position="245"/>
        <end position="341"/>
    </location>
</feature>
<feature type="domain" description="Cytochrome c" evidence="6">
    <location>
        <begin position="95"/>
        <end position="189"/>
    </location>
</feature>
<reference evidence="7" key="1">
    <citation type="journal article" date="2020" name="mSystems">
        <title>Genome- and Community-Level Interaction Insights into Carbon Utilization and Element Cycling Functions of Hydrothermarchaeota in Hydrothermal Sediment.</title>
        <authorList>
            <person name="Zhou Z."/>
            <person name="Liu Y."/>
            <person name="Xu W."/>
            <person name="Pan J."/>
            <person name="Luo Z.H."/>
            <person name="Li M."/>
        </authorList>
    </citation>
    <scope>NUCLEOTIDE SEQUENCE [LARGE SCALE GENOMIC DNA]</scope>
    <source>
        <strain evidence="7">SpSt-508</strain>
    </source>
</reference>
<feature type="region of interest" description="Disordered" evidence="5">
    <location>
        <begin position="261"/>
        <end position="284"/>
    </location>
</feature>
<dbReference type="Pfam" id="PF13442">
    <property type="entry name" value="Cytochrome_CBB3"/>
    <property type="match status" value="1"/>
</dbReference>
<dbReference type="Gene3D" id="1.10.760.10">
    <property type="entry name" value="Cytochrome c-like domain"/>
    <property type="match status" value="2"/>
</dbReference>
<dbReference type="SUPFAM" id="SSF46626">
    <property type="entry name" value="Cytochrome c"/>
    <property type="match status" value="2"/>
</dbReference>
<evidence type="ECO:0000256" key="4">
    <source>
        <dbReference type="PROSITE-ProRule" id="PRU00433"/>
    </source>
</evidence>
<dbReference type="InterPro" id="IPR009056">
    <property type="entry name" value="Cyt_c-like_dom"/>
</dbReference>
<keyword evidence="1 4" id="KW-0349">Heme</keyword>
<dbReference type="AlphaFoldDB" id="A0A7C4QN86"/>
<dbReference type="GO" id="GO:0046872">
    <property type="term" value="F:metal ion binding"/>
    <property type="evidence" value="ECO:0007669"/>
    <property type="project" value="UniProtKB-KW"/>
</dbReference>
<protein>
    <submittedName>
        <fullName evidence="7">C-type cytochrome</fullName>
    </submittedName>
</protein>
<dbReference type="GO" id="GO:0009055">
    <property type="term" value="F:electron transfer activity"/>
    <property type="evidence" value="ECO:0007669"/>
    <property type="project" value="InterPro"/>
</dbReference>
<proteinExistence type="predicted"/>
<organism evidence="7">
    <name type="scientific">Schlesneria paludicola</name>
    <dbReference type="NCBI Taxonomy" id="360056"/>
    <lineage>
        <taxon>Bacteria</taxon>
        <taxon>Pseudomonadati</taxon>
        <taxon>Planctomycetota</taxon>
        <taxon>Planctomycetia</taxon>
        <taxon>Planctomycetales</taxon>
        <taxon>Planctomycetaceae</taxon>
        <taxon>Schlesneria</taxon>
    </lineage>
</organism>
<keyword evidence="3 4" id="KW-0408">Iron</keyword>
<dbReference type="PROSITE" id="PS51007">
    <property type="entry name" value="CYTC"/>
    <property type="match status" value="2"/>
</dbReference>